<dbReference type="VEuPathDB" id="TriTrypDB:TRSC58_05654"/>
<feature type="region of interest" description="Disordered" evidence="2">
    <location>
        <begin position="233"/>
        <end position="255"/>
    </location>
</feature>
<evidence type="ECO:0000313" key="4">
    <source>
        <dbReference type="Proteomes" id="UP000283634"/>
    </source>
</evidence>
<dbReference type="OrthoDB" id="241459at2759"/>
<dbReference type="Proteomes" id="UP000283634">
    <property type="component" value="Unassembled WGS sequence"/>
</dbReference>
<dbReference type="GeneID" id="40331057"/>
<dbReference type="RefSeq" id="XP_029236238.1">
    <property type="nucleotide sequence ID" value="XM_029383933.1"/>
</dbReference>
<organism evidence="3 4">
    <name type="scientific">Trypanosoma rangeli</name>
    <dbReference type="NCBI Taxonomy" id="5698"/>
    <lineage>
        <taxon>Eukaryota</taxon>
        <taxon>Discoba</taxon>
        <taxon>Euglenozoa</taxon>
        <taxon>Kinetoplastea</taxon>
        <taxon>Metakinetoplastina</taxon>
        <taxon>Trypanosomatida</taxon>
        <taxon>Trypanosomatidae</taxon>
        <taxon>Trypanosoma</taxon>
        <taxon>Herpetosoma</taxon>
    </lineage>
</organism>
<feature type="compositionally biased region" description="Low complexity" evidence="2">
    <location>
        <begin position="84"/>
        <end position="106"/>
    </location>
</feature>
<reference evidence="3 4" key="1">
    <citation type="journal article" date="2018" name="BMC Genomics">
        <title>Genomic comparison of Trypanosoma conorhini and Trypanosoma rangeli to Trypanosoma cruzi strains of high and low virulence.</title>
        <authorList>
            <person name="Bradwell K.R."/>
            <person name="Koparde V.N."/>
            <person name="Matveyev A.V."/>
            <person name="Serrano M.G."/>
            <person name="Alves J.M."/>
            <person name="Parikh H."/>
            <person name="Huang B."/>
            <person name="Lee V."/>
            <person name="Espinosa-Alvarez O."/>
            <person name="Ortiz P.A."/>
            <person name="Costa-Martins A.G."/>
            <person name="Teixeira M.M."/>
            <person name="Buck G.A."/>
        </authorList>
    </citation>
    <scope>NUCLEOTIDE SEQUENCE [LARGE SCALE GENOMIC DNA]</scope>
    <source>
        <strain evidence="3 4">AM80</strain>
    </source>
</reference>
<dbReference type="EMBL" id="MKGL01000283">
    <property type="protein sequence ID" value="RNF01271.1"/>
    <property type="molecule type" value="Genomic_DNA"/>
</dbReference>
<sequence length="275" mass="30126">MERSKLATYTYSYGDGLFDAQAERLFAEIDKQLNKWNNKYGPKKLHATLENSRSIGRNTHAAEATVCPNTKCKSLGCNQRAAESSSTHTDGSSNSSCSCGSNDSTSNNHLTEELKREISVLGARVSVLEEQLRAADSERTALIKRLEFTEQQMLKLFDAHTTLQSEWVTFRTHTLSSSPCDEAQEMIRGGNSYLAAEHLTPTRYCSSDTCLGSSTVASTELVPLHAGTTVSGSNVNGKTLDAEPGPMAPRQKSTAQKRKMVLEQLAQRLYVPLPS</sequence>
<dbReference type="OMA" id="MAPRQKS"/>
<name>A0A3R7N6X8_TRYRA</name>
<proteinExistence type="predicted"/>
<evidence type="ECO:0000256" key="1">
    <source>
        <dbReference type="SAM" id="Coils"/>
    </source>
</evidence>
<evidence type="ECO:0000313" key="3">
    <source>
        <dbReference type="EMBL" id="RNF01271.1"/>
    </source>
</evidence>
<keyword evidence="1" id="KW-0175">Coiled coil</keyword>
<evidence type="ECO:0000256" key="2">
    <source>
        <dbReference type="SAM" id="MobiDB-lite"/>
    </source>
</evidence>
<gene>
    <name evidence="3" type="ORF">TraAM80_07124</name>
</gene>
<feature type="coiled-coil region" evidence="1">
    <location>
        <begin position="111"/>
        <end position="152"/>
    </location>
</feature>
<dbReference type="AlphaFoldDB" id="A0A3R7N6X8"/>
<accession>A0A3R7N6X8</accession>
<feature type="region of interest" description="Disordered" evidence="2">
    <location>
        <begin position="83"/>
        <end position="106"/>
    </location>
</feature>
<comment type="caution">
    <text evidence="3">The sequence shown here is derived from an EMBL/GenBank/DDBJ whole genome shotgun (WGS) entry which is preliminary data.</text>
</comment>
<keyword evidence="4" id="KW-1185">Reference proteome</keyword>
<protein>
    <submittedName>
        <fullName evidence="3">Uncharacterized protein</fullName>
    </submittedName>
</protein>